<accession>A0A4R3YR87</accession>
<dbReference type="EMBL" id="SMCR01000005">
    <property type="protein sequence ID" value="TCV95465.1"/>
    <property type="molecule type" value="Genomic_DNA"/>
</dbReference>
<gene>
    <name evidence="7" type="ORF">EDC52_10567</name>
</gene>
<dbReference type="AlphaFoldDB" id="A0A4R3YR87"/>
<dbReference type="GO" id="GO:0045454">
    <property type="term" value="P:cell redox homeostasis"/>
    <property type="evidence" value="ECO:0007669"/>
    <property type="project" value="TreeGrafter"/>
</dbReference>
<dbReference type="GO" id="GO:0008379">
    <property type="term" value="F:thioredoxin peroxidase activity"/>
    <property type="evidence" value="ECO:0007669"/>
    <property type="project" value="TreeGrafter"/>
</dbReference>
<evidence type="ECO:0000256" key="3">
    <source>
        <dbReference type="ARBA" id="ARBA00032824"/>
    </source>
</evidence>
<sequence>MSRPDSEASSSSYMAAPFLYDEAPDFAARSTHGDISLKALRGRWVLLFSHPADFTPVCTSELIAFARSAHRFEALNCQLLALSVDGLYSHLAWLNSIKVNFDIDIPFPLIEDPSMSVARAFGMLPRHSHSSGTVRGTFLIDPEGVIQSINWYPISTGRSVQEQLRQLEAIKLSYEVPFYTPAEWQSGDDTIVPPPRTIEGARARLGDTQAPDWYYKTCSNPLSPSAGRQQ</sequence>
<feature type="active site" description="Cysteine sulfenic acid (-SOH) intermediate; for peroxidase activity" evidence="5">
    <location>
        <position position="58"/>
    </location>
</feature>
<dbReference type="InterPro" id="IPR000866">
    <property type="entry name" value="AhpC/TSA"/>
</dbReference>
<dbReference type="GO" id="GO:0033554">
    <property type="term" value="P:cellular response to stress"/>
    <property type="evidence" value="ECO:0007669"/>
    <property type="project" value="TreeGrafter"/>
</dbReference>
<dbReference type="NCBIfam" id="NF009668">
    <property type="entry name" value="PRK13189.1"/>
    <property type="match status" value="1"/>
</dbReference>
<dbReference type="OrthoDB" id="9812811at2"/>
<feature type="domain" description="Thioredoxin" evidence="6">
    <location>
        <begin position="17"/>
        <end position="172"/>
    </location>
</feature>
<evidence type="ECO:0000313" key="8">
    <source>
        <dbReference type="Proteomes" id="UP000295719"/>
    </source>
</evidence>
<protein>
    <recommendedName>
        <fullName evidence="3">Thioredoxin peroxidase</fullName>
    </recommendedName>
</protein>
<dbReference type="Gene3D" id="3.40.30.10">
    <property type="entry name" value="Glutaredoxin"/>
    <property type="match status" value="1"/>
</dbReference>
<organism evidence="7 8">
    <name type="scientific">Biostraticola tofi</name>
    <dbReference type="NCBI Taxonomy" id="466109"/>
    <lineage>
        <taxon>Bacteria</taxon>
        <taxon>Pseudomonadati</taxon>
        <taxon>Pseudomonadota</taxon>
        <taxon>Gammaproteobacteria</taxon>
        <taxon>Enterobacterales</taxon>
        <taxon>Bruguierivoracaceae</taxon>
        <taxon>Biostraticola</taxon>
    </lineage>
</organism>
<dbReference type="PROSITE" id="PS51352">
    <property type="entry name" value="THIOREDOXIN_2"/>
    <property type="match status" value="1"/>
</dbReference>
<dbReference type="PIRSF" id="PIRSF000239">
    <property type="entry name" value="AHPC"/>
    <property type="match status" value="1"/>
</dbReference>
<dbReference type="Pfam" id="PF10417">
    <property type="entry name" value="1-cysPrx_C"/>
    <property type="match status" value="1"/>
</dbReference>
<dbReference type="InterPro" id="IPR024706">
    <property type="entry name" value="Peroxiredoxin_AhpC-typ"/>
</dbReference>
<name>A0A4R3YR87_9GAMM</name>
<evidence type="ECO:0000256" key="2">
    <source>
        <dbReference type="ARBA" id="ARBA00023002"/>
    </source>
</evidence>
<dbReference type="GO" id="GO:0005829">
    <property type="term" value="C:cytosol"/>
    <property type="evidence" value="ECO:0007669"/>
    <property type="project" value="TreeGrafter"/>
</dbReference>
<dbReference type="InterPro" id="IPR036249">
    <property type="entry name" value="Thioredoxin-like_sf"/>
</dbReference>
<keyword evidence="2" id="KW-0560">Oxidoreductase</keyword>
<comment type="function">
    <text evidence="4">Thiol-specific peroxidase that catalyzes the reduction of hydrogen peroxide and organic hydroperoxides to water and alcohols, respectively. Plays a role in cell protection against oxidative stress by detoxifying peroxides.</text>
</comment>
<dbReference type="GO" id="GO:0006979">
    <property type="term" value="P:response to oxidative stress"/>
    <property type="evidence" value="ECO:0007669"/>
    <property type="project" value="TreeGrafter"/>
</dbReference>
<dbReference type="GO" id="GO:0042744">
    <property type="term" value="P:hydrogen peroxide catabolic process"/>
    <property type="evidence" value="ECO:0007669"/>
    <property type="project" value="TreeGrafter"/>
</dbReference>
<dbReference type="SUPFAM" id="SSF52833">
    <property type="entry name" value="Thioredoxin-like"/>
    <property type="match status" value="1"/>
</dbReference>
<dbReference type="InterPro" id="IPR013766">
    <property type="entry name" value="Thioredoxin_domain"/>
</dbReference>
<comment type="similarity">
    <text evidence="1">Belongs to the peroxiredoxin family. AhpC/Prx1 subfamily.</text>
</comment>
<dbReference type="PANTHER" id="PTHR10681">
    <property type="entry name" value="THIOREDOXIN PEROXIDASE"/>
    <property type="match status" value="1"/>
</dbReference>
<keyword evidence="8" id="KW-1185">Reference proteome</keyword>
<dbReference type="PANTHER" id="PTHR10681:SF128">
    <property type="entry name" value="THIOREDOXIN-DEPENDENT PEROXIDE REDUCTASE, MITOCHONDRIAL"/>
    <property type="match status" value="1"/>
</dbReference>
<dbReference type="InterPro" id="IPR019479">
    <property type="entry name" value="Peroxiredoxin_C"/>
</dbReference>
<proteinExistence type="inferred from homology"/>
<dbReference type="Pfam" id="PF00578">
    <property type="entry name" value="AhpC-TSA"/>
    <property type="match status" value="1"/>
</dbReference>
<dbReference type="InterPro" id="IPR050217">
    <property type="entry name" value="Peroxiredoxin"/>
</dbReference>
<evidence type="ECO:0000256" key="4">
    <source>
        <dbReference type="ARBA" id="ARBA00037420"/>
    </source>
</evidence>
<evidence type="ECO:0000313" key="7">
    <source>
        <dbReference type="EMBL" id="TCV95465.1"/>
    </source>
</evidence>
<evidence type="ECO:0000256" key="1">
    <source>
        <dbReference type="ARBA" id="ARBA00009796"/>
    </source>
</evidence>
<reference evidence="7 8" key="1">
    <citation type="submission" date="2019-03" db="EMBL/GenBank/DDBJ databases">
        <title>Genomic Encyclopedia of Type Strains, Phase IV (KMG-IV): sequencing the most valuable type-strain genomes for metagenomic binning, comparative biology and taxonomic classification.</title>
        <authorList>
            <person name="Goeker M."/>
        </authorList>
    </citation>
    <scope>NUCLEOTIDE SEQUENCE [LARGE SCALE GENOMIC DNA]</scope>
    <source>
        <strain evidence="7 8">DSM 19580</strain>
    </source>
</reference>
<evidence type="ECO:0000259" key="6">
    <source>
        <dbReference type="PROSITE" id="PS51352"/>
    </source>
</evidence>
<evidence type="ECO:0000256" key="5">
    <source>
        <dbReference type="PIRSR" id="PIRSR000239-1"/>
    </source>
</evidence>
<comment type="caution">
    <text evidence="7">The sequence shown here is derived from an EMBL/GenBank/DDBJ whole genome shotgun (WGS) entry which is preliminary data.</text>
</comment>
<dbReference type="RefSeq" id="WP_131865573.1">
    <property type="nucleotide sequence ID" value="NZ_SMCR01000005.1"/>
</dbReference>
<dbReference type="Proteomes" id="UP000295719">
    <property type="component" value="Unassembled WGS sequence"/>
</dbReference>